<dbReference type="InterPro" id="IPR022742">
    <property type="entry name" value="Hydrolase_4"/>
</dbReference>
<evidence type="ECO:0000256" key="1">
    <source>
        <dbReference type="SAM" id="Phobius"/>
    </source>
</evidence>
<keyword evidence="4" id="KW-1185">Reference proteome</keyword>
<keyword evidence="1" id="KW-0472">Membrane</keyword>
<dbReference type="KEGG" id="rhg:EXZ61_09715"/>
<protein>
    <submittedName>
        <fullName evidence="3">Alpha/beta hydrolase</fullName>
    </submittedName>
</protein>
<keyword evidence="1" id="KW-1133">Transmembrane helix</keyword>
<dbReference type="GO" id="GO:0016787">
    <property type="term" value="F:hydrolase activity"/>
    <property type="evidence" value="ECO:0007669"/>
    <property type="project" value="UniProtKB-KW"/>
</dbReference>
<keyword evidence="1" id="KW-0812">Transmembrane</keyword>
<evidence type="ECO:0000313" key="4">
    <source>
        <dbReference type="Proteomes" id="UP000317365"/>
    </source>
</evidence>
<evidence type="ECO:0000259" key="2">
    <source>
        <dbReference type="Pfam" id="PF12146"/>
    </source>
</evidence>
<feature type="domain" description="Serine aminopeptidase S33" evidence="2">
    <location>
        <begin position="96"/>
        <end position="303"/>
    </location>
</feature>
<accession>A0A515EP19</accession>
<gene>
    <name evidence="3" type="ORF">EXZ61_09715</name>
</gene>
<dbReference type="InterPro" id="IPR029058">
    <property type="entry name" value="AB_hydrolase_fold"/>
</dbReference>
<proteinExistence type="predicted"/>
<dbReference type="Pfam" id="PF12146">
    <property type="entry name" value="Hydrolase_4"/>
    <property type="match status" value="1"/>
</dbReference>
<dbReference type="EMBL" id="CP036282">
    <property type="protein sequence ID" value="QDL54417.1"/>
    <property type="molecule type" value="Genomic_DNA"/>
</dbReference>
<dbReference type="SUPFAM" id="SSF53474">
    <property type="entry name" value="alpha/beta-Hydrolases"/>
    <property type="match status" value="1"/>
</dbReference>
<sequence>MPNYTDAVGTAFTAPQLWLRIVLGLLATLGVLAALFFVGPRNEFGPNTPTTRAAPPQAIAELDNWVKASEAAYTDIKPNNQKGIVWATEAKTRTPWAVVYLHGFSASRIETAPVADLVAKELGANLFYTRLTGHGRAGAAMGDASVQDWMADAQEAVRIGNTLGDRVLVIAVSTGATLATWFATSPDSNKVAAYAFVSPNFGPKDKRAELINGPWGKTIALTLEGETRGWTPANDREANGWTTSYPTRAIFPMMALVKNVRESDLSVFQTPVIMLYSEQDETVDPTETQAAFTRVGAPLKALEAVTYSKSVGQHVLAGDIKDPAAVAPMVTTITKWTKSLPQAQN</sequence>
<organism evidence="3 4">
    <name type="scientific">Rhodoferax aquaticus</name>
    <dbReference type="NCBI Taxonomy" id="2527691"/>
    <lineage>
        <taxon>Bacteria</taxon>
        <taxon>Pseudomonadati</taxon>
        <taxon>Pseudomonadota</taxon>
        <taxon>Betaproteobacteria</taxon>
        <taxon>Burkholderiales</taxon>
        <taxon>Comamonadaceae</taxon>
        <taxon>Rhodoferax</taxon>
    </lineage>
</organism>
<evidence type="ECO:0000313" key="3">
    <source>
        <dbReference type="EMBL" id="QDL54417.1"/>
    </source>
</evidence>
<dbReference type="RefSeq" id="WP_142811320.1">
    <property type="nucleotide sequence ID" value="NZ_CP036282.1"/>
</dbReference>
<reference evidence="4" key="2">
    <citation type="journal article" date="2020" name="Int. J. Syst. Evol. Microbiol.">
        <title>Genomic insights into a novel species Rhodoferax aquaticus sp. nov., isolated from freshwater.</title>
        <authorList>
            <person name="Li T."/>
            <person name="Zhuo Y."/>
            <person name="Jin C.Z."/>
            <person name="Wu X."/>
            <person name="Ko S.R."/>
            <person name="Jin F.J."/>
            <person name="Ahn C.Y."/>
            <person name="Oh H.M."/>
            <person name="Lee H.G."/>
            <person name="Jin L."/>
        </authorList>
    </citation>
    <scope>NUCLEOTIDE SEQUENCE [LARGE SCALE GENOMIC DNA]</scope>
    <source>
        <strain evidence="4">Gr-4</strain>
    </source>
</reference>
<dbReference type="Gene3D" id="3.40.50.1820">
    <property type="entry name" value="alpha/beta hydrolase"/>
    <property type="match status" value="1"/>
</dbReference>
<feature type="transmembrane region" description="Helical" evidence="1">
    <location>
        <begin position="17"/>
        <end position="38"/>
    </location>
</feature>
<name>A0A515EP19_9BURK</name>
<dbReference type="Proteomes" id="UP000317365">
    <property type="component" value="Chromosome"/>
</dbReference>
<keyword evidence="3" id="KW-0378">Hydrolase</keyword>
<dbReference type="AlphaFoldDB" id="A0A515EP19"/>
<reference evidence="4" key="1">
    <citation type="submission" date="2019-02" db="EMBL/GenBank/DDBJ databases">
        <title>Complete genome sequence of Rhodoferax sp. Gr-4.</title>
        <authorList>
            <person name="Jin L."/>
        </authorList>
    </citation>
    <scope>NUCLEOTIDE SEQUENCE [LARGE SCALE GENOMIC DNA]</scope>
    <source>
        <strain evidence="4">Gr-4</strain>
    </source>
</reference>